<name>A0A4R6RIN3_9HYPH</name>
<dbReference type="GO" id="GO:0070573">
    <property type="term" value="F:metallodipeptidase activity"/>
    <property type="evidence" value="ECO:0007669"/>
    <property type="project" value="InterPro"/>
</dbReference>
<dbReference type="GO" id="GO:0006508">
    <property type="term" value="P:proteolysis"/>
    <property type="evidence" value="ECO:0007669"/>
    <property type="project" value="InterPro"/>
</dbReference>
<dbReference type="InterPro" id="IPR032466">
    <property type="entry name" value="Metal_Hydrolase"/>
</dbReference>
<dbReference type="EMBL" id="SNXY01000006">
    <property type="protein sequence ID" value="TDP86280.1"/>
    <property type="molecule type" value="Genomic_DNA"/>
</dbReference>
<dbReference type="Proteomes" id="UP000294547">
    <property type="component" value="Unassembled WGS sequence"/>
</dbReference>
<dbReference type="AlphaFoldDB" id="A0A4R6RIN3"/>
<dbReference type="Pfam" id="PF01244">
    <property type="entry name" value="Peptidase_M19"/>
    <property type="match status" value="1"/>
</dbReference>
<dbReference type="OrthoDB" id="9804920at2"/>
<protein>
    <submittedName>
        <fullName evidence="1">Dipeptidase AC</fullName>
    </submittedName>
</protein>
<dbReference type="CDD" id="cd01301">
    <property type="entry name" value="rDP_like"/>
    <property type="match status" value="1"/>
</dbReference>
<dbReference type="RefSeq" id="WP_126537502.1">
    <property type="nucleotide sequence ID" value="NZ_BSPM01000008.1"/>
</dbReference>
<sequence>MTDLVPVFDGHNDVLLRLCGRRAPAGEIAFLDGTADGQLDLPRARAGGFVGGFFAIFPPSPASLDFTAFETPDGLDVPLPEPLAIGEARVSTLAMVSLMLRIERESAGRVRICRDGAALRTAIADGALAVILHVEGAEAIDPDLAMLDVLHAAGLRSLGPVWSRPNIFGHGVPFRFPSSPDTGPGLTDAGKRLVRACNRLKILVDLSHMNEKGFWDVAALSDAPLVATHSNVHAVTPTARNLTDRQLDAIAERRGVVGLNFATSFLRGDGRMSTATSLDWMLRHLDALLARLGEHGVAFGSDFDGAEVPEAIGTVAGLPVLIEAMRAHGYGETLIRRIACDNWLDVVARTIG</sequence>
<dbReference type="InterPro" id="IPR008257">
    <property type="entry name" value="Pept_M19"/>
</dbReference>
<evidence type="ECO:0000313" key="1">
    <source>
        <dbReference type="EMBL" id="TDP86280.1"/>
    </source>
</evidence>
<accession>A0A4R6RIN3</accession>
<organism evidence="1 2">
    <name type="scientific">Oharaeibacter diazotrophicus</name>
    <dbReference type="NCBI Taxonomy" id="1920512"/>
    <lineage>
        <taxon>Bacteria</taxon>
        <taxon>Pseudomonadati</taxon>
        <taxon>Pseudomonadota</taxon>
        <taxon>Alphaproteobacteria</taxon>
        <taxon>Hyphomicrobiales</taxon>
        <taxon>Pleomorphomonadaceae</taxon>
        <taxon>Oharaeibacter</taxon>
    </lineage>
</organism>
<dbReference type="PROSITE" id="PS51365">
    <property type="entry name" value="RENAL_DIPEPTIDASE_2"/>
    <property type="match status" value="1"/>
</dbReference>
<dbReference type="PANTHER" id="PTHR10443">
    <property type="entry name" value="MICROSOMAL DIPEPTIDASE"/>
    <property type="match status" value="1"/>
</dbReference>
<dbReference type="PANTHER" id="PTHR10443:SF12">
    <property type="entry name" value="DIPEPTIDASE"/>
    <property type="match status" value="1"/>
</dbReference>
<proteinExistence type="predicted"/>
<dbReference type="SUPFAM" id="SSF51556">
    <property type="entry name" value="Metallo-dependent hydrolases"/>
    <property type="match status" value="1"/>
</dbReference>
<dbReference type="Gene3D" id="3.20.20.140">
    <property type="entry name" value="Metal-dependent hydrolases"/>
    <property type="match status" value="1"/>
</dbReference>
<reference evidence="1 2" key="1">
    <citation type="submission" date="2019-03" db="EMBL/GenBank/DDBJ databases">
        <title>Genomic Encyclopedia of Type Strains, Phase IV (KMG-IV): sequencing the most valuable type-strain genomes for metagenomic binning, comparative biology and taxonomic classification.</title>
        <authorList>
            <person name="Goeker M."/>
        </authorList>
    </citation>
    <scope>NUCLEOTIDE SEQUENCE [LARGE SCALE GENOMIC DNA]</scope>
    <source>
        <strain evidence="1 2">DSM 102969</strain>
    </source>
</reference>
<evidence type="ECO:0000313" key="2">
    <source>
        <dbReference type="Proteomes" id="UP000294547"/>
    </source>
</evidence>
<comment type="caution">
    <text evidence="1">The sequence shown here is derived from an EMBL/GenBank/DDBJ whole genome shotgun (WGS) entry which is preliminary data.</text>
</comment>
<keyword evidence="2" id="KW-1185">Reference proteome</keyword>
<gene>
    <name evidence="1" type="ORF">EDD54_0149</name>
</gene>